<dbReference type="PROSITE" id="PS51257">
    <property type="entry name" value="PROKAR_LIPOPROTEIN"/>
    <property type="match status" value="1"/>
</dbReference>
<proteinExistence type="predicted"/>
<name>A0A4R9GQU9_9LEPT</name>
<accession>A0A4R9GQU9</accession>
<evidence type="ECO:0000313" key="1">
    <source>
        <dbReference type="EMBL" id="TGK20118.1"/>
    </source>
</evidence>
<dbReference type="Proteomes" id="UP000297855">
    <property type="component" value="Unassembled WGS sequence"/>
</dbReference>
<keyword evidence="2" id="KW-1185">Reference proteome</keyword>
<evidence type="ECO:0000313" key="2">
    <source>
        <dbReference type="Proteomes" id="UP000297855"/>
    </source>
</evidence>
<dbReference type="RefSeq" id="WP_135812783.1">
    <property type="nucleotide sequence ID" value="NZ_RQEV01000007.1"/>
</dbReference>
<dbReference type="EMBL" id="RQEV01000007">
    <property type="protein sequence ID" value="TGK20118.1"/>
    <property type="molecule type" value="Genomic_DNA"/>
</dbReference>
<sequence length="156" mass="15807">MKSIYRILILAFVLFAFVSGCKKSSNSDDSSTILALALAQNGQGCSPKGLTITKGGSAVTGGSTAGYFYYYYVSLAGTTDTVTFSSTPSGGAGNVVSIGKSNILIAANNVTASANYDAFGAVAPYTNSSVTTSAGNFRCLVVQVPASGSSYSLSIN</sequence>
<reference evidence="1" key="1">
    <citation type="journal article" date="2019" name="PLoS Negl. Trop. Dis.">
        <title>Revisiting the worldwide diversity of Leptospira species in the environment.</title>
        <authorList>
            <person name="Vincent A.T."/>
            <person name="Schiettekatte O."/>
            <person name="Bourhy P."/>
            <person name="Veyrier F.J."/>
            <person name="Picardeau M."/>
        </authorList>
    </citation>
    <scope>NUCLEOTIDE SEQUENCE [LARGE SCALE GENOMIC DNA]</scope>
    <source>
        <strain evidence="1">SCS5</strain>
    </source>
</reference>
<dbReference type="AlphaFoldDB" id="A0A4R9GQU9"/>
<organism evidence="1 2">
    <name type="scientific">Leptospira fluminis</name>
    <dbReference type="NCBI Taxonomy" id="2484979"/>
    <lineage>
        <taxon>Bacteria</taxon>
        <taxon>Pseudomonadati</taxon>
        <taxon>Spirochaetota</taxon>
        <taxon>Spirochaetia</taxon>
        <taxon>Leptospirales</taxon>
        <taxon>Leptospiraceae</taxon>
        <taxon>Leptospira</taxon>
    </lineage>
</organism>
<evidence type="ECO:0008006" key="3">
    <source>
        <dbReference type="Google" id="ProtNLM"/>
    </source>
</evidence>
<comment type="caution">
    <text evidence="1">The sequence shown here is derived from an EMBL/GenBank/DDBJ whole genome shotgun (WGS) entry which is preliminary data.</text>
</comment>
<protein>
    <recommendedName>
        <fullName evidence="3">Lipoprotein</fullName>
    </recommendedName>
</protein>
<gene>
    <name evidence="1" type="ORF">EHO61_06345</name>
</gene>
<dbReference type="OrthoDB" id="9853661at2"/>